<evidence type="ECO:0000313" key="2">
    <source>
        <dbReference type="Proteomes" id="UP000269396"/>
    </source>
</evidence>
<organism evidence="1 2">
    <name type="scientific">Schistosoma mattheei</name>
    <dbReference type="NCBI Taxonomy" id="31246"/>
    <lineage>
        <taxon>Eukaryota</taxon>
        <taxon>Metazoa</taxon>
        <taxon>Spiralia</taxon>
        <taxon>Lophotrochozoa</taxon>
        <taxon>Platyhelminthes</taxon>
        <taxon>Trematoda</taxon>
        <taxon>Digenea</taxon>
        <taxon>Strigeidida</taxon>
        <taxon>Schistosomatoidea</taxon>
        <taxon>Schistosomatidae</taxon>
        <taxon>Schistosoma</taxon>
    </lineage>
</organism>
<sequence length="114" mass="13233">MWLKTARHKDPKCKSKEQFDIAQLHGLLSDLKKLWPFLKNDSYPAAFCNLKKHGITPHASMKYDTFVIYELCTTSSYNEMGRQTIVPTHGVYNTLMLIDTFEAEFDFDHCEILA</sequence>
<dbReference type="STRING" id="31246.A0A183P0Q5"/>
<keyword evidence="2" id="KW-1185">Reference proteome</keyword>
<name>A0A183P0Q5_9TREM</name>
<proteinExistence type="predicted"/>
<gene>
    <name evidence="1" type="ORF">SMTD_LOCUS7941</name>
</gene>
<dbReference type="AlphaFoldDB" id="A0A183P0Q5"/>
<accession>A0A183P0Q5</accession>
<dbReference type="EMBL" id="UZAL01028576">
    <property type="protein sequence ID" value="VDP42174.1"/>
    <property type="molecule type" value="Genomic_DNA"/>
</dbReference>
<reference evidence="1 2" key="1">
    <citation type="submission" date="2018-11" db="EMBL/GenBank/DDBJ databases">
        <authorList>
            <consortium name="Pathogen Informatics"/>
        </authorList>
    </citation>
    <scope>NUCLEOTIDE SEQUENCE [LARGE SCALE GENOMIC DNA]</scope>
    <source>
        <strain>Denwood</strain>
        <strain evidence="2">Zambia</strain>
    </source>
</reference>
<evidence type="ECO:0000313" key="1">
    <source>
        <dbReference type="EMBL" id="VDP42174.1"/>
    </source>
</evidence>
<dbReference type="Proteomes" id="UP000269396">
    <property type="component" value="Unassembled WGS sequence"/>
</dbReference>
<protein>
    <submittedName>
        <fullName evidence="1">Uncharacterized protein</fullName>
    </submittedName>
</protein>